<evidence type="ECO:0000313" key="3">
    <source>
        <dbReference type="Proteomes" id="UP000243975"/>
    </source>
</evidence>
<keyword evidence="3" id="KW-1185">Reference proteome</keyword>
<reference evidence="2 3" key="1">
    <citation type="journal article" date="2016" name="Sci. Rep.">
        <title>The genome sequence of the outbreeding globe artichoke constructed de novo incorporating a phase-aware low-pass sequencing strategy of F1 progeny.</title>
        <authorList>
            <person name="Scaglione D."/>
            <person name="Reyes-Chin-Wo S."/>
            <person name="Acquadro A."/>
            <person name="Froenicke L."/>
            <person name="Portis E."/>
            <person name="Beitel C."/>
            <person name="Tirone M."/>
            <person name="Mauro R."/>
            <person name="Lo Monaco A."/>
            <person name="Mauromicale G."/>
            <person name="Faccioli P."/>
            <person name="Cattivelli L."/>
            <person name="Rieseberg L."/>
            <person name="Michelmore R."/>
            <person name="Lanteri S."/>
        </authorList>
    </citation>
    <scope>NUCLEOTIDE SEQUENCE [LARGE SCALE GENOMIC DNA]</scope>
    <source>
        <strain evidence="2">2C</strain>
    </source>
</reference>
<accession>A0A103YM50</accession>
<name>A0A103YM50_CYNCS</name>
<sequence>MQNVILWVLMYLLARSLKILFLHLTIVMFLMSLVQIINLLISLKMVL</sequence>
<organism evidence="2 3">
    <name type="scientific">Cynara cardunculus var. scolymus</name>
    <name type="common">Globe artichoke</name>
    <name type="synonym">Cynara scolymus</name>
    <dbReference type="NCBI Taxonomy" id="59895"/>
    <lineage>
        <taxon>Eukaryota</taxon>
        <taxon>Viridiplantae</taxon>
        <taxon>Streptophyta</taxon>
        <taxon>Embryophyta</taxon>
        <taxon>Tracheophyta</taxon>
        <taxon>Spermatophyta</taxon>
        <taxon>Magnoliopsida</taxon>
        <taxon>eudicotyledons</taxon>
        <taxon>Gunneridae</taxon>
        <taxon>Pentapetalae</taxon>
        <taxon>asterids</taxon>
        <taxon>campanulids</taxon>
        <taxon>Asterales</taxon>
        <taxon>Asteraceae</taxon>
        <taxon>Carduoideae</taxon>
        <taxon>Cardueae</taxon>
        <taxon>Carduinae</taxon>
        <taxon>Cynara</taxon>
    </lineage>
</organism>
<keyword evidence="1" id="KW-0812">Transmembrane</keyword>
<dbReference type="Gramene" id="KVI11711">
    <property type="protein sequence ID" value="KVI11711"/>
    <property type="gene ID" value="Ccrd_009877"/>
</dbReference>
<protein>
    <submittedName>
        <fullName evidence="2">Uncharacterized protein</fullName>
    </submittedName>
</protein>
<dbReference type="AlphaFoldDB" id="A0A103YM50"/>
<keyword evidence="1" id="KW-1133">Transmembrane helix</keyword>
<evidence type="ECO:0000313" key="2">
    <source>
        <dbReference type="EMBL" id="KVI11711.1"/>
    </source>
</evidence>
<dbReference type="EMBL" id="LEKV01000050">
    <property type="protein sequence ID" value="KVI11711.1"/>
    <property type="molecule type" value="Genomic_DNA"/>
</dbReference>
<comment type="caution">
    <text evidence="2">The sequence shown here is derived from an EMBL/GenBank/DDBJ whole genome shotgun (WGS) entry which is preliminary data.</text>
</comment>
<keyword evidence="1" id="KW-0472">Membrane</keyword>
<gene>
    <name evidence="2" type="ORF">Ccrd_009877</name>
</gene>
<feature type="transmembrane region" description="Helical" evidence="1">
    <location>
        <begin position="20"/>
        <end position="41"/>
    </location>
</feature>
<dbReference type="Proteomes" id="UP000243975">
    <property type="component" value="Unassembled WGS sequence"/>
</dbReference>
<proteinExistence type="predicted"/>
<evidence type="ECO:0000256" key="1">
    <source>
        <dbReference type="SAM" id="Phobius"/>
    </source>
</evidence>